<reference evidence="6 7" key="1">
    <citation type="journal article" date="2022" name="Environ. Microbiol. Rep.">
        <title>Eco-phylogenetic analyses reveal divergent evolution of vitamin B12 metabolism in the marine bacterial family 'Psychromonadaceae'.</title>
        <authorList>
            <person name="Jin X."/>
            <person name="Yang Y."/>
            <person name="Cao H."/>
            <person name="Gao B."/>
            <person name="Zhao Z."/>
        </authorList>
    </citation>
    <scope>NUCLEOTIDE SEQUENCE [LARGE SCALE GENOMIC DNA]</scope>
    <source>
        <strain evidence="6 7">MKS20</strain>
    </source>
</reference>
<dbReference type="InterPro" id="IPR020846">
    <property type="entry name" value="MFS_dom"/>
</dbReference>
<evidence type="ECO:0000256" key="3">
    <source>
        <dbReference type="ARBA" id="ARBA00023136"/>
    </source>
</evidence>
<evidence type="ECO:0000259" key="5">
    <source>
        <dbReference type="PROSITE" id="PS50850"/>
    </source>
</evidence>
<feature type="transmembrane region" description="Helical" evidence="4">
    <location>
        <begin position="204"/>
        <end position="223"/>
    </location>
</feature>
<dbReference type="Pfam" id="PF07690">
    <property type="entry name" value="MFS_1"/>
    <property type="match status" value="2"/>
</dbReference>
<protein>
    <submittedName>
        <fullName evidence="6">MFS transporter</fullName>
    </submittedName>
</protein>
<dbReference type="Proteomes" id="UP001201273">
    <property type="component" value="Unassembled WGS sequence"/>
</dbReference>
<dbReference type="RefSeq" id="WP_233053623.1">
    <property type="nucleotide sequence ID" value="NZ_JAIMJA010000014.1"/>
</dbReference>
<feature type="domain" description="Major facilitator superfamily (MFS) profile" evidence="5">
    <location>
        <begin position="4"/>
        <end position="379"/>
    </location>
</feature>
<accession>A0ABS8WAA8</accession>
<keyword evidence="1 4" id="KW-0812">Transmembrane</keyword>
<dbReference type="InterPro" id="IPR036259">
    <property type="entry name" value="MFS_trans_sf"/>
</dbReference>
<evidence type="ECO:0000313" key="6">
    <source>
        <dbReference type="EMBL" id="MCE2595959.1"/>
    </source>
</evidence>
<evidence type="ECO:0000256" key="1">
    <source>
        <dbReference type="ARBA" id="ARBA00022692"/>
    </source>
</evidence>
<feature type="transmembrane region" description="Helical" evidence="4">
    <location>
        <begin position="40"/>
        <end position="58"/>
    </location>
</feature>
<evidence type="ECO:0000256" key="4">
    <source>
        <dbReference type="SAM" id="Phobius"/>
    </source>
</evidence>
<keyword evidence="3 4" id="KW-0472">Membrane</keyword>
<dbReference type="PROSITE" id="PS50850">
    <property type="entry name" value="MFS"/>
    <property type="match status" value="1"/>
</dbReference>
<dbReference type="SUPFAM" id="SSF103473">
    <property type="entry name" value="MFS general substrate transporter"/>
    <property type="match status" value="1"/>
</dbReference>
<feature type="transmembrane region" description="Helical" evidence="4">
    <location>
        <begin position="268"/>
        <end position="287"/>
    </location>
</feature>
<dbReference type="Gene3D" id="1.20.1250.20">
    <property type="entry name" value="MFS general substrate transporter like domains"/>
    <property type="match status" value="1"/>
</dbReference>
<dbReference type="EMBL" id="JAIMJA010000014">
    <property type="protein sequence ID" value="MCE2595959.1"/>
    <property type="molecule type" value="Genomic_DNA"/>
</dbReference>
<feature type="transmembrane region" description="Helical" evidence="4">
    <location>
        <begin position="293"/>
        <end position="312"/>
    </location>
</feature>
<gene>
    <name evidence="6" type="ORF">K6Y31_14190</name>
</gene>
<organism evidence="6 7">
    <name type="scientific">Motilimonas cestriensis</name>
    <dbReference type="NCBI Taxonomy" id="2742685"/>
    <lineage>
        <taxon>Bacteria</taxon>
        <taxon>Pseudomonadati</taxon>
        <taxon>Pseudomonadota</taxon>
        <taxon>Gammaproteobacteria</taxon>
        <taxon>Alteromonadales</taxon>
        <taxon>Alteromonadales genera incertae sedis</taxon>
        <taxon>Motilimonas</taxon>
    </lineage>
</organism>
<feature type="transmembrane region" description="Helical" evidence="4">
    <location>
        <begin position="94"/>
        <end position="116"/>
    </location>
</feature>
<feature type="transmembrane region" description="Helical" evidence="4">
    <location>
        <begin position="128"/>
        <end position="145"/>
    </location>
</feature>
<feature type="transmembrane region" description="Helical" evidence="4">
    <location>
        <begin position="356"/>
        <end position="374"/>
    </location>
</feature>
<keyword evidence="2 4" id="KW-1133">Transmembrane helix</keyword>
<sequence length="389" mass="41876">MNHHLVLLVLVQVLFMIGNMMFVALAPVLGKELAGSMSLATLPLAISILTMLICSFPLSMAMGQFGRKPVFAFGIVANLAAGVIFFTAVKLQLFSLFLLGSVVFGLSMASANFYRFAAMELVEKHRQALAISAVMAAGVVAAVVGPNLGAVTQHLFFEQAFASSVLLYIPISIIAMALLLFIQWPQLQASSTKVDLPLDLKGEIWQPMFTAAVAYGVMVLIMSATPLHMSHHHYDFSDTAWVIQWHLIGMFAPSFFVSGLVKRLGLKGLLLLGALVLVASLLVNLIAQSRTLLTLGLLLLGIGWNFLFLGASQWLMKLSEHKNGAKVQGVNEVLVFGFAAIATFSSGWLLAEFGWITLNLASLPLLALLLVVLLKSHGLKPSLTAVVSD</sequence>
<feature type="transmembrane region" description="Helical" evidence="4">
    <location>
        <begin position="70"/>
        <end position="88"/>
    </location>
</feature>
<feature type="transmembrane region" description="Helical" evidence="4">
    <location>
        <begin position="333"/>
        <end position="350"/>
    </location>
</feature>
<feature type="transmembrane region" description="Helical" evidence="4">
    <location>
        <begin position="165"/>
        <end position="184"/>
    </location>
</feature>
<keyword evidence="7" id="KW-1185">Reference proteome</keyword>
<proteinExistence type="predicted"/>
<dbReference type="PANTHER" id="PTHR23534">
    <property type="entry name" value="MFS PERMEASE"/>
    <property type="match status" value="1"/>
</dbReference>
<name>A0ABS8WAA8_9GAMM</name>
<dbReference type="InterPro" id="IPR011701">
    <property type="entry name" value="MFS"/>
</dbReference>
<feature type="transmembrane region" description="Helical" evidence="4">
    <location>
        <begin position="243"/>
        <end position="261"/>
    </location>
</feature>
<dbReference type="PANTHER" id="PTHR23534:SF1">
    <property type="entry name" value="MAJOR FACILITATOR SUPERFAMILY PROTEIN"/>
    <property type="match status" value="1"/>
</dbReference>
<evidence type="ECO:0000256" key="2">
    <source>
        <dbReference type="ARBA" id="ARBA00022989"/>
    </source>
</evidence>
<comment type="caution">
    <text evidence="6">The sequence shown here is derived from an EMBL/GenBank/DDBJ whole genome shotgun (WGS) entry which is preliminary data.</text>
</comment>
<evidence type="ECO:0000313" key="7">
    <source>
        <dbReference type="Proteomes" id="UP001201273"/>
    </source>
</evidence>